<evidence type="ECO:0000313" key="2">
    <source>
        <dbReference type="Proteomes" id="UP000076761"/>
    </source>
</evidence>
<proteinExistence type="predicted"/>
<protein>
    <submittedName>
        <fullName evidence="1">Uncharacterized protein</fullName>
    </submittedName>
</protein>
<evidence type="ECO:0000313" key="1">
    <source>
        <dbReference type="EMBL" id="KZT29893.1"/>
    </source>
</evidence>
<organism evidence="1 2">
    <name type="scientific">Neolentinus lepideus HHB14362 ss-1</name>
    <dbReference type="NCBI Taxonomy" id="1314782"/>
    <lineage>
        <taxon>Eukaryota</taxon>
        <taxon>Fungi</taxon>
        <taxon>Dikarya</taxon>
        <taxon>Basidiomycota</taxon>
        <taxon>Agaricomycotina</taxon>
        <taxon>Agaricomycetes</taxon>
        <taxon>Gloeophyllales</taxon>
        <taxon>Gloeophyllaceae</taxon>
        <taxon>Neolentinus</taxon>
    </lineage>
</organism>
<sequence>MQDTDELVGICRDVWPTSVIDSCTRKMHRQTFSVQRQGLDFNNSPQVICCLYPDTSYHDGSQFFIDLDSRGSRVSSTVTAFNVSGFFSGFSSLHLALIAGAGVLLCQGLQLVFEVASAGLSDPSKLFNSESYLRIPRGVSHDSRKLLSNQCILLHFLDPRDWSIA</sequence>
<dbReference type="Proteomes" id="UP000076761">
    <property type="component" value="Unassembled WGS sequence"/>
</dbReference>
<dbReference type="AlphaFoldDB" id="A0A165VMH4"/>
<reference evidence="1 2" key="1">
    <citation type="journal article" date="2016" name="Mol. Biol. Evol.">
        <title>Comparative Genomics of Early-Diverging Mushroom-Forming Fungi Provides Insights into the Origins of Lignocellulose Decay Capabilities.</title>
        <authorList>
            <person name="Nagy L.G."/>
            <person name="Riley R."/>
            <person name="Tritt A."/>
            <person name="Adam C."/>
            <person name="Daum C."/>
            <person name="Floudas D."/>
            <person name="Sun H."/>
            <person name="Yadav J.S."/>
            <person name="Pangilinan J."/>
            <person name="Larsson K.H."/>
            <person name="Matsuura K."/>
            <person name="Barry K."/>
            <person name="Labutti K."/>
            <person name="Kuo R."/>
            <person name="Ohm R.A."/>
            <person name="Bhattacharya S.S."/>
            <person name="Shirouzu T."/>
            <person name="Yoshinaga Y."/>
            <person name="Martin F.M."/>
            <person name="Grigoriev I.V."/>
            <person name="Hibbett D.S."/>
        </authorList>
    </citation>
    <scope>NUCLEOTIDE SEQUENCE [LARGE SCALE GENOMIC DNA]</scope>
    <source>
        <strain evidence="1 2">HHB14362 ss-1</strain>
    </source>
</reference>
<keyword evidence="2" id="KW-1185">Reference proteome</keyword>
<gene>
    <name evidence="1" type="ORF">NEOLEDRAFT_1127790</name>
</gene>
<accession>A0A165VMH4</accession>
<dbReference type="EMBL" id="KV425553">
    <property type="protein sequence ID" value="KZT29893.1"/>
    <property type="molecule type" value="Genomic_DNA"/>
</dbReference>
<name>A0A165VMH4_9AGAM</name>
<dbReference type="InParanoid" id="A0A165VMH4"/>